<gene>
    <name evidence="1" type="ORF">MNBD_GAMMA08-1564</name>
</gene>
<evidence type="ECO:0000313" key="1">
    <source>
        <dbReference type="EMBL" id="VAW63241.1"/>
    </source>
</evidence>
<dbReference type="AlphaFoldDB" id="A0A3B0X689"/>
<feature type="non-terminal residue" evidence="1">
    <location>
        <position position="65"/>
    </location>
</feature>
<organism evidence="1">
    <name type="scientific">hydrothermal vent metagenome</name>
    <dbReference type="NCBI Taxonomy" id="652676"/>
    <lineage>
        <taxon>unclassified sequences</taxon>
        <taxon>metagenomes</taxon>
        <taxon>ecological metagenomes</taxon>
    </lineage>
</organism>
<dbReference type="EMBL" id="UOFH01000245">
    <property type="protein sequence ID" value="VAW63241.1"/>
    <property type="molecule type" value="Genomic_DNA"/>
</dbReference>
<reference evidence="1" key="1">
    <citation type="submission" date="2018-06" db="EMBL/GenBank/DDBJ databases">
        <authorList>
            <person name="Zhirakovskaya E."/>
        </authorList>
    </citation>
    <scope>NUCLEOTIDE SEQUENCE</scope>
</reference>
<sequence>MINVFSFIVALTGCFFSFSANAYEPVQLARYSYMQPTATPEQKNILSVVVEMQFNSHIETVGESI</sequence>
<name>A0A3B0X689_9ZZZZ</name>
<proteinExistence type="predicted"/>
<protein>
    <submittedName>
        <fullName evidence="1">Uncharacterized protein</fullName>
    </submittedName>
</protein>
<accession>A0A3B0X689</accession>